<name>A0A087SYN7_STEMI</name>
<feature type="non-terminal residue" evidence="1">
    <location>
        <position position="42"/>
    </location>
</feature>
<evidence type="ECO:0000313" key="2">
    <source>
        <dbReference type="Proteomes" id="UP000054359"/>
    </source>
</evidence>
<proteinExistence type="predicted"/>
<accession>A0A087SYN7</accession>
<dbReference type="EMBL" id="KK112556">
    <property type="protein sequence ID" value="KFM57976.1"/>
    <property type="molecule type" value="Genomic_DNA"/>
</dbReference>
<evidence type="ECO:0000313" key="1">
    <source>
        <dbReference type="EMBL" id="KFM57976.1"/>
    </source>
</evidence>
<gene>
    <name evidence="1" type="ORF">X975_04943</name>
</gene>
<reference evidence="1 2" key="1">
    <citation type="submission" date="2013-11" db="EMBL/GenBank/DDBJ databases">
        <title>Genome sequencing of Stegodyphus mimosarum.</title>
        <authorList>
            <person name="Bechsgaard J."/>
        </authorList>
    </citation>
    <scope>NUCLEOTIDE SEQUENCE [LARGE SCALE GENOMIC DNA]</scope>
</reference>
<sequence>MSAKKRRVVDESRRYSEEWEGKYFCHSKHNVLFNLPRDHRII</sequence>
<dbReference type="Proteomes" id="UP000054359">
    <property type="component" value="Unassembled WGS sequence"/>
</dbReference>
<organism evidence="1 2">
    <name type="scientific">Stegodyphus mimosarum</name>
    <name type="common">African social velvet spider</name>
    <dbReference type="NCBI Taxonomy" id="407821"/>
    <lineage>
        <taxon>Eukaryota</taxon>
        <taxon>Metazoa</taxon>
        <taxon>Ecdysozoa</taxon>
        <taxon>Arthropoda</taxon>
        <taxon>Chelicerata</taxon>
        <taxon>Arachnida</taxon>
        <taxon>Araneae</taxon>
        <taxon>Araneomorphae</taxon>
        <taxon>Entelegynae</taxon>
        <taxon>Eresoidea</taxon>
        <taxon>Eresidae</taxon>
        <taxon>Stegodyphus</taxon>
    </lineage>
</organism>
<keyword evidence="2" id="KW-1185">Reference proteome</keyword>
<dbReference type="AlphaFoldDB" id="A0A087SYN7"/>
<protein>
    <submittedName>
        <fullName evidence="1">Uncharacterized protein</fullName>
    </submittedName>
</protein>